<protein>
    <submittedName>
        <fullName evidence="7">Aldehyde dehydrogenase family protein</fullName>
    </submittedName>
</protein>
<gene>
    <name evidence="7" type="ORF">GNZ13_18885</name>
</gene>
<dbReference type="EMBL" id="WOEZ01000095">
    <property type="protein sequence ID" value="NPT56596.1"/>
    <property type="molecule type" value="Genomic_DNA"/>
</dbReference>
<evidence type="ECO:0000313" key="8">
    <source>
        <dbReference type="Proteomes" id="UP000655523"/>
    </source>
</evidence>
<dbReference type="InterPro" id="IPR029510">
    <property type="entry name" value="Ald_DH_CS_GLU"/>
</dbReference>
<dbReference type="PANTHER" id="PTHR43217">
    <property type="entry name" value="SUCCINATE SEMIALDEHYDE DEHYDROGENASE [NAD(P)+] SAD"/>
    <property type="match status" value="1"/>
</dbReference>
<reference evidence="7 8" key="1">
    <citation type="submission" date="2019-11" db="EMBL/GenBank/DDBJ databases">
        <title>Metabolism of dissolved organic matter in forest soils.</title>
        <authorList>
            <person name="Cyle K.T."/>
            <person name="Wilhelm R.C."/>
            <person name="Martinez C.E."/>
        </authorList>
    </citation>
    <scope>NUCLEOTIDE SEQUENCE [LARGE SCALE GENOMIC DNA]</scope>
    <source>
        <strain evidence="7 8">5N</strain>
    </source>
</reference>
<dbReference type="SUPFAM" id="SSF53720">
    <property type="entry name" value="ALDH-like"/>
    <property type="match status" value="1"/>
</dbReference>
<proteinExistence type="inferred from homology"/>
<evidence type="ECO:0000313" key="7">
    <source>
        <dbReference type="EMBL" id="NPT56596.1"/>
    </source>
</evidence>
<dbReference type="RefSeq" id="WP_172167089.1">
    <property type="nucleotide sequence ID" value="NZ_WOEZ01000095.1"/>
</dbReference>
<name>A0A972NPD5_9BURK</name>
<dbReference type="GO" id="GO:0004777">
    <property type="term" value="F:succinate-semialdehyde dehydrogenase (NAD+) activity"/>
    <property type="evidence" value="ECO:0007669"/>
    <property type="project" value="TreeGrafter"/>
</dbReference>
<dbReference type="PROSITE" id="PS00687">
    <property type="entry name" value="ALDEHYDE_DEHYDR_GLU"/>
    <property type="match status" value="1"/>
</dbReference>
<evidence type="ECO:0000256" key="3">
    <source>
        <dbReference type="ARBA" id="ARBA00023002"/>
    </source>
</evidence>
<dbReference type="InterPro" id="IPR016163">
    <property type="entry name" value="Ald_DH_C"/>
</dbReference>
<keyword evidence="8" id="KW-1185">Reference proteome</keyword>
<sequence length="467" mass="50618">MEYKAINPATGQLVQTFEGAKDHEIEGIIATAHGVFELDWRHRSVADRARVIAKAASILRDKAEEYAQTITREMGKRIAEARVEVALSANILDYYAQRAHEFLAPQQLPDVSGAKVHVYPVGVLLGIEPWNYPYYQIARVAAPQLMVGNVLILKHAENVPQCALAFARLFEEAGAPPGVYTNVFASIEQVGKIIDDPRVRGVTLTGSERAGASVAERAGRNLKKVVLELGGNDAMIVLEDAPLDWAINTALIGRTLNCGQVCVGSKRIIVVGKQRGEEFLRGFKKAMTALQAGDPGDANTTLGPISSERALEHLLDQIQRAVDAGAVIECGGHRIDREGFYIEPTILSNLNTGNPIYREELFGPIASFFVAANEEDAIRIANDTQYGLGGSILTADLERGEQIAARIDSGMVFVNRPFATIPQLPFGGIKNSGFGRELSMAGFEEFVNKKLVTTDPVCTPPTKPKGS</sequence>
<dbReference type="InterPro" id="IPR044148">
    <property type="entry name" value="ALDH_GabD1-like"/>
</dbReference>
<evidence type="ECO:0000256" key="1">
    <source>
        <dbReference type="ARBA" id="ARBA00009986"/>
    </source>
</evidence>
<dbReference type="Gene3D" id="3.40.605.10">
    <property type="entry name" value="Aldehyde Dehydrogenase, Chain A, domain 1"/>
    <property type="match status" value="1"/>
</dbReference>
<dbReference type="FunFam" id="3.40.309.10:FF:000009">
    <property type="entry name" value="Aldehyde dehydrogenase A"/>
    <property type="match status" value="1"/>
</dbReference>
<comment type="similarity">
    <text evidence="1 5">Belongs to the aldehyde dehydrogenase family.</text>
</comment>
<keyword evidence="3 5" id="KW-0560">Oxidoreductase</keyword>
<dbReference type="InterPro" id="IPR016162">
    <property type="entry name" value="Ald_DH_N"/>
</dbReference>
<evidence type="ECO:0000256" key="4">
    <source>
        <dbReference type="PROSITE-ProRule" id="PRU10007"/>
    </source>
</evidence>
<comment type="caution">
    <text evidence="7">The sequence shown here is derived from an EMBL/GenBank/DDBJ whole genome shotgun (WGS) entry which is preliminary data.</text>
</comment>
<evidence type="ECO:0000259" key="6">
    <source>
        <dbReference type="Pfam" id="PF00171"/>
    </source>
</evidence>
<feature type="domain" description="Aldehyde dehydrogenase" evidence="6">
    <location>
        <begin position="3"/>
        <end position="452"/>
    </location>
</feature>
<dbReference type="Proteomes" id="UP000655523">
    <property type="component" value="Unassembled WGS sequence"/>
</dbReference>
<dbReference type="FunFam" id="3.40.605.10:FF:000012">
    <property type="entry name" value="NAD-dependent succinate-semialdehyde dehydrogenase"/>
    <property type="match status" value="1"/>
</dbReference>
<dbReference type="InterPro" id="IPR016161">
    <property type="entry name" value="Ald_DH/histidinol_DH"/>
</dbReference>
<dbReference type="Pfam" id="PF00171">
    <property type="entry name" value="Aldedh"/>
    <property type="match status" value="1"/>
</dbReference>
<dbReference type="InterPro" id="IPR047110">
    <property type="entry name" value="GABD/Sad-like"/>
</dbReference>
<dbReference type="PANTHER" id="PTHR43217:SF2">
    <property type="entry name" value="SUCCINATE-SEMIALDEHYDE DEHYDROGENASE [NADP(+)]"/>
    <property type="match status" value="1"/>
</dbReference>
<keyword evidence="2" id="KW-0521">NADP</keyword>
<feature type="active site" evidence="4">
    <location>
        <position position="228"/>
    </location>
</feature>
<accession>A0A972NPD5</accession>
<evidence type="ECO:0000256" key="5">
    <source>
        <dbReference type="RuleBase" id="RU003345"/>
    </source>
</evidence>
<dbReference type="Gene3D" id="3.40.309.10">
    <property type="entry name" value="Aldehyde Dehydrogenase, Chain A, domain 2"/>
    <property type="match status" value="1"/>
</dbReference>
<dbReference type="InterPro" id="IPR015590">
    <property type="entry name" value="Aldehyde_DH_dom"/>
</dbReference>
<dbReference type="GO" id="GO:0004030">
    <property type="term" value="F:aldehyde dehydrogenase [NAD(P)+] activity"/>
    <property type="evidence" value="ECO:0007669"/>
    <property type="project" value="InterPro"/>
</dbReference>
<evidence type="ECO:0000256" key="2">
    <source>
        <dbReference type="ARBA" id="ARBA00022857"/>
    </source>
</evidence>
<organism evidence="7 8">
    <name type="scientific">Paraburkholderia elongata</name>
    <dbReference type="NCBI Taxonomy" id="2675747"/>
    <lineage>
        <taxon>Bacteria</taxon>
        <taxon>Pseudomonadati</taxon>
        <taxon>Pseudomonadota</taxon>
        <taxon>Betaproteobacteria</taxon>
        <taxon>Burkholderiales</taxon>
        <taxon>Burkholderiaceae</taxon>
        <taxon>Paraburkholderia</taxon>
    </lineage>
</organism>
<dbReference type="CDD" id="cd07100">
    <property type="entry name" value="ALDH_SSADH1_GabD1"/>
    <property type="match status" value="1"/>
</dbReference>
<dbReference type="AlphaFoldDB" id="A0A972NPD5"/>